<sequence>MLVLHRAKLLASNQSVLALGVAPMRVVSRWCRCVVQRLCAADFKRPCLVRAAAPHSAPSPWEGVWGFGKDAEIERPKALQDAKPTKRSYRDREFALFL</sequence>
<dbReference type="EMBL" id="FP929059">
    <property type="protein sequence ID" value="CBL35099.1"/>
    <property type="molecule type" value="Genomic_DNA"/>
</dbReference>
<dbReference type="HOGENOM" id="CLU_2329541_0_0_9"/>
<proteinExistence type="predicted"/>
<reference evidence="1 2" key="2">
    <citation type="submission" date="2010-03" db="EMBL/GenBank/DDBJ databases">
        <authorList>
            <person name="Pajon A."/>
        </authorList>
    </citation>
    <scope>NUCLEOTIDE SEQUENCE [LARGE SCALE GENOMIC DNA]</scope>
    <source>
        <strain evidence="1 2">V10Sc8a</strain>
    </source>
</reference>
<protein>
    <submittedName>
        <fullName evidence="1">Uncharacterized protein</fullName>
    </submittedName>
</protein>
<organism evidence="1 2">
    <name type="scientific">[Eubacterium] siraeum V10Sc8a</name>
    <dbReference type="NCBI Taxonomy" id="717961"/>
    <lineage>
        <taxon>Bacteria</taxon>
        <taxon>Bacillati</taxon>
        <taxon>Bacillota</taxon>
        <taxon>Clostridia</taxon>
        <taxon>Eubacteriales</taxon>
        <taxon>Oscillospiraceae</taxon>
        <taxon>Oscillospiraceae incertae sedis</taxon>
    </lineage>
</organism>
<evidence type="ECO:0000313" key="1">
    <source>
        <dbReference type="EMBL" id="CBL35099.1"/>
    </source>
</evidence>
<evidence type="ECO:0000313" key="2">
    <source>
        <dbReference type="Proteomes" id="UP000007050"/>
    </source>
</evidence>
<dbReference type="AlphaFoldDB" id="D4MMW6"/>
<dbReference type="Proteomes" id="UP000007050">
    <property type="component" value="Chromosome"/>
</dbReference>
<reference evidence="1 2" key="1">
    <citation type="submission" date="2010-03" db="EMBL/GenBank/DDBJ databases">
        <title>The genome sequence of Eubacterium siraeum V10Sc8a.</title>
        <authorList>
            <consortium name="metaHIT consortium -- http://www.metahit.eu/"/>
            <person name="Pajon A."/>
            <person name="Turner K."/>
            <person name="Parkhill J."/>
            <person name="Duncan S."/>
            <person name="Flint H."/>
        </authorList>
    </citation>
    <scope>NUCLEOTIDE SEQUENCE [LARGE SCALE GENOMIC DNA]</scope>
    <source>
        <strain evidence="1 2">V10Sc8a</strain>
    </source>
</reference>
<dbReference type="KEGG" id="esr:ES1_22580"/>
<name>D4MMW6_9FIRM</name>
<dbReference type="BioCyc" id="ESIR717961:G136L-1881-MONOMER"/>
<gene>
    <name evidence="1" type="ORF">ES1_22580</name>
</gene>
<accession>D4MMW6</accession>